<dbReference type="Proteomes" id="UP000248961">
    <property type="component" value="Unassembled WGS sequence"/>
</dbReference>
<dbReference type="PANTHER" id="PTHR23416:SF54">
    <property type="entry name" value="ACETYLTRANSFERASE, CYSE_LACA_LPXA_NODL FAMILY (AFU_ORTHOLOGUE AFUA_2G08430)-RELATED"/>
    <property type="match status" value="1"/>
</dbReference>
<dbReference type="VEuPathDB" id="FungiDB:BO97DRAFT_211952"/>
<dbReference type="GO" id="GO:0016407">
    <property type="term" value="F:acetyltransferase activity"/>
    <property type="evidence" value="ECO:0007669"/>
    <property type="project" value="InterPro"/>
</dbReference>
<dbReference type="Gene3D" id="2.160.10.10">
    <property type="entry name" value="Hexapeptide repeat proteins"/>
    <property type="match status" value="1"/>
</dbReference>
<keyword evidence="2 4" id="KW-0808">Transferase</keyword>
<dbReference type="InterPro" id="IPR001451">
    <property type="entry name" value="Hexapep"/>
</dbReference>
<dbReference type="STRING" id="1450537.A0A395I854"/>
<evidence type="ECO:0000259" key="3">
    <source>
        <dbReference type="SMART" id="SM01266"/>
    </source>
</evidence>
<dbReference type="InterPro" id="IPR051159">
    <property type="entry name" value="Hexapeptide_acetyltransf"/>
</dbReference>
<dbReference type="SMART" id="SM01266">
    <property type="entry name" value="Mac"/>
    <property type="match status" value="1"/>
</dbReference>
<dbReference type="CDD" id="cd03357">
    <property type="entry name" value="LbH_MAT_GAT"/>
    <property type="match status" value="1"/>
</dbReference>
<name>A0A395I854_ASPHC</name>
<dbReference type="GeneID" id="37194868"/>
<dbReference type="InterPro" id="IPR024688">
    <property type="entry name" value="Mac_dom"/>
</dbReference>
<dbReference type="EMBL" id="KZ824271">
    <property type="protein sequence ID" value="RAL15433.1"/>
    <property type="molecule type" value="Genomic_DNA"/>
</dbReference>
<gene>
    <name evidence="4" type="ORF">BO97DRAFT_211952</name>
</gene>
<dbReference type="SUPFAM" id="SSF51161">
    <property type="entry name" value="Trimeric LpxA-like enzymes"/>
    <property type="match status" value="1"/>
</dbReference>
<accession>A0A395I854</accession>
<dbReference type="InterPro" id="IPR011004">
    <property type="entry name" value="Trimer_LpxA-like_sf"/>
</dbReference>
<dbReference type="AlphaFoldDB" id="A0A395I854"/>
<dbReference type="Pfam" id="PF00132">
    <property type="entry name" value="Hexapep"/>
    <property type="match status" value="1"/>
</dbReference>
<organism evidence="4 5">
    <name type="scientific">Aspergillus homomorphus (strain CBS 101889)</name>
    <dbReference type="NCBI Taxonomy" id="1450537"/>
    <lineage>
        <taxon>Eukaryota</taxon>
        <taxon>Fungi</taxon>
        <taxon>Dikarya</taxon>
        <taxon>Ascomycota</taxon>
        <taxon>Pezizomycotina</taxon>
        <taxon>Eurotiomycetes</taxon>
        <taxon>Eurotiomycetidae</taxon>
        <taxon>Eurotiales</taxon>
        <taxon>Aspergillaceae</taxon>
        <taxon>Aspergillus</taxon>
        <taxon>Aspergillus subgen. Circumdati</taxon>
    </lineage>
</organism>
<evidence type="ECO:0000256" key="2">
    <source>
        <dbReference type="ARBA" id="ARBA00022679"/>
    </source>
</evidence>
<evidence type="ECO:0000313" key="4">
    <source>
        <dbReference type="EMBL" id="RAL15433.1"/>
    </source>
</evidence>
<comment type="similarity">
    <text evidence="1">Belongs to the transferase hexapeptide repeat family.</text>
</comment>
<protein>
    <submittedName>
        <fullName evidence="4">Acetyltransferase, CysE/LacA/LpxA/NodL family</fullName>
    </submittedName>
</protein>
<feature type="domain" description="Maltose/galactoside acetyltransferase" evidence="3">
    <location>
        <begin position="7"/>
        <end position="61"/>
    </location>
</feature>
<dbReference type="Pfam" id="PF12464">
    <property type="entry name" value="Mac"/>
    <property type="match status" value="1"/>
</dbReference>
<dbReference type="RefSeq" id="XP_025554587.1">
    <property type="nucleotide sequence ID" value="XM_025690579.1"/>
</dbReference>
<dbReference type="GO" id="GO:0008374">
    <property type="term" value="F:O-acyltransferase activity"/>
    <property type="evidence" value="ECO:0007669"/>
    <property type="project" value="TreeGrafter"/>
</dbReference>
<sequence>MTTSKEWQKMLNGELYWAWDADLQANRQRCKAACDKFNQAGQVSRRRRVELWRDIIGDTRPLPPALSDPQEDEKLFNETDPFVDPPISVDHGLNFKVGKGTFLNFNLLVLDTCLVKIGERVLFGPNVSIYGATHPMDPAVRKGLEGPECGREVHIEDDVWIGGSVIILAGVTIGRGCTVGAGSVVTKSVPPFHFVAGYIHNAISIVITNAIDIISQSDPMSSTF</sequence>
<keyword evidence="5" id="KW-1185">Reference proteome</keyword>
<proteinExistence type="inferred from homology"/>
<dbReference type="PANTHER" id="PTHR23416">
    <property type="entry name" value="SIALIC ACID SYNTHASE-RELATED"/>
    <property type="match status" value="1"/>
</dbReference>
<reference evidence="4 5" key="1">
    <citation type="submission" date="2018-02" db="EMBL/GenBank/DDBJ databases">
        <title>The genomes of Aspergillus section Nigri reveals drivers in fungal speciation.</title>
        <authorList>
            <consortium name="DOE Joint Genome Institute"/>
            <person name="Vesth T.C."/>
            <person name="Nybo J."/>
            <person name="Theobald S."/>
            <person name="Brandl J."/>
            <person name="Frisvad J.C."/>
            <person name="Nielsen K.F."/>
            <person name="Lyhne E.K."/>
            <person name="Kogle M.E."/>
            <person name="Kuo A."/>
            <person name="Riley R."/>
            <person name="Clum A."/>
            <person name="Nolan M."/>
            <person name="Lipzen A."/>
            <person name="Salamov A."/>
            <person name="Henrissat B."/>
            <person name="Wiebenga A."/>
            <person name="De vries R.P."/>
            <person name="Grigoriev I.V."/>
            <person name="Mortensen U.H."/>
            <person name="Andersen M.R."/>
            <person name="Baker S.E."/>
        </authorList>
    </citation>
    <scope>NUCLEOTIDE SEQUENCE [LARGE SCALE GENOMIC DNA]</scope>
    <source>
        <strain evidence="4 5">CBS 101889</strain>
    </source>
</reference>
<evidence type="ECO:0000313" key="5">
    <source>
        <dbReference type="Proteomes" id="UP000248961"/>
    </source>
</evidence>
<evidence type="ECO:0000256" key="1">
    <source>
        <dbReference type="ARBA" id="ARBA00007274"/>
    </source>
</evidence>
<dbReference type="OrthoDB" id="25818at2759"/>